<evidence type="ECO:0000259" key="1">
    <source>
        <dbReference type="Pfam" id="PF12680"/>
    </source>
</evidence>
<gene>
    <name evidence="2" type="ORF">ACFSGI_19980</name>
</gene>
<dbReference type="SUPFAM" id="SSF54427">
    <property type="entry name" value="NTF2-like"/>
    <property type="match status" value="1"/>
</dbReference>
<dbReference type="Pfam" id="PF12680">
    <property type="entry name" value="SnoaL_2"/>
    <property type="match status" value="1"/>
</dbReference>
<dbReference type="RefSeq" id="WP_204825970.1">
    <property type="nucleotide sequence ID" value="NZ_JBHUGF010000011.1"/>
</dbReference>
<reference evidence="3" key="1">
    <citation type="journal article" date="2019" name="Int. J. Syst. Evol. Microbiol.">
        <title>The Global Catalogue of Microorganisms (GCM) 10K type strain sequencing project: providing services to taxonomists for standard genome sequencing and annotation.</title>
        <authorList>
            <consortium name="The Broad Institute Genomics Platform"/>
            <consortium name="The Broad Institute Genome Sequencing Center for Infectious Disease"/>
            <person name="Wu L."/>
            <person name="Ma J."/>
        </authorList>
    </citation>
    <scope>NUCLEOTIDE SEQUENCE [LARGE SCALE GENOMIC DNA]</scope>
    <source>
        <strain evidence="3">CGMCC 1.15067</strain>
    </source>
</reference>
<comment type="caution">
    <text evidence="2">The sequence shown here is derived from an EMBL/GenBank/DDBJ whole genome shotgun (WGS) entry which is preliminary data.</text>
</comment>
<proteinExistence type="predicted"/>
<keyword evidence="3" id="KW-1185">Reference proteome</keyword>
<evidence type="ECO:0000313" key="3">
    <source>
        <dbReference type="Proteomes" id="UP001597403"/>
    </source>
</evidence>
<name>A0ABW4UXI3_9BACL</name>
<feature type="domain" description="SnoaL-like" evidence="1">
    <location>
        <begin position="31"/>
        <end position="134"/>
    </location>
</feature>
<dbReference type="Gene3D" id="3.10.450.50">
    <property type="match status" value="1"/>
</dbReference>
<dbReference type="InterPro" id="IPR037401">
    <property type="entry name" value="SnoaL-like"/>
</dbReference>
<evidence type="ECO:0000313" key="2">
    <source>
        <dbReference type="EMBL" id="MFD1992253.1"/>
    </source>
</evidence>
<protein>
    <submittedName>
        <fullName evidence="2">Nuclear transport factor 2 family protein</fullName>
    </submittedName>
</protein>
<sequence>MQNNIPTGLSTIDIQTHDAQATQMMNTFSKAMLVEDIELFLSLFAEQVIFEFPYAPEGYAKQLEGISALRQHLESLQGIIAFTHFSTPMIHLATDSHTFIAQFEGVGTFVATGLPYEQDYISVVTTCDGKITRYQDYWNPLVLG</sequence>
<dbReference type="InterPro" id="IPR032710">
    <property type="entry name" value="NTF2-like_dom_sf"/>
</dbReference>
<dbReference type="EMBL" id="JBHUGF010000011">
    <property type="protein sequence ID" value="MFD1992253.1"/>
    <property type="molecule type" value="Genomic_DNA"/>
</dbReference>
<accession>A0ABW4UXI3</accession>
<organism evidence="2 3">
    <name type="scientific">Paenibacillus nicotianae</name>
    <dbReference type="NCBI Taxonomy" id="1526551"/>
    <lineage>
        <taxon>Bacteria</taxon>
        <taxon>Bacillati</taxon>
        <taxon>Bacillota</taxon>
        <taxon>Bacilli</taxon>
        <taxon>Bacillales</taxon>
        <taxon>Paenibacillaceae</taxon>
        <taxon>Paenibacillus</taxon>
    </lineage>
</organism>
<dbReference type="Proteomes" id="UP001597403">
    <property type="component" value="Unassembled WGS sequence"/>
</dbReference>